<evidence type="ECO:0000256" key="4">
    <source>
        <dbReference type="ARBA" id="ARBA00022692"/>
    </source>
</evidence>
<dbReference type="InterPro" id="IPR024491">
    <property type="entry name" value="Se_SelK/SelG"/>
</dbReference>
<keyword evidence="7" id="KW-0472">Membrane</keyword>
<dbReference type="GO" id="GO:0006816">
    <property type="term" value="P:calcium ion transport"/>
    <property type="evidence" value="ECO:0007669"/>
    <property type="project" value="TreeGrafter"/>
</dbReference>
<comment type="function">
    <text evidence="8">Required for Ca(2+) flux in immune cells and plays a role in T-cell proliferation and in T-cell and neutrophil migration. Involved in endoplasmic reticulum-associated degradation (ERAD) of soluble glycosylated proteins. Required for palmitoylation and cell surface expression of CD36 and involved in macrophage uptake of low-density lipoprotein and in foam cell formation. Together with ZDHHC6, required for palmitoylation of ITPR1 in immune cells, leading to regulate ITPR1 stability and function. Plays a role in protection of cells from ER stress-induced apoptosis. Protects cells from oxidative stress when overexpressed in cardiomyocytes.</text>
</comment>
<dbReference type="OMA" id="MVYISNX"/>
<dbReference type="PANTHER" id="PTHR16875">
    <property type="entry name" value="SELENOPROTEIN K"/>
    <property type="match status" value="1"/>
</dbReference>
<keyword evidence="4" id="KW-0812">Transmembrane</keyword>
<gene>
    <name evidence="11" type="primary">LOC100715275</name>
</gene>
<dbReference type="EMBL" id="AAKN02003795">
    <property type="status" value="NOT_ANNOTATED_CDS"/>
    <property type="molecule type" value="Genomic_DNA"/>
</dbReference>
<evidence type="ECO:0000313" key="12">
    <source>
        <dbReference type="Proteomes" id="UP000005447"/>
    </source>
</evidence>
<dbReference type="PANTHER" id="PTHR16875:SF0">
    <property type="entry name" value="SELENOPROTEIN K"/>
    <property type="match status" value="1"/>
</dbReference>
<dbReference type="GeneTree" id="ENSGT00390000016119"/>
<evidence type="ECO:0000256" key="2">
    <source>
        <dbReference type="ARBA" id="ARBA00008504"/>
    </source>
</evidence>
<evidence type="ECO:0000256" key="5">
    <source>
        <dbReference type="ARBA" id="ARBA00022933"/>
    </source>
</evidence>
<name>A0A286XQE6_CAVPO</name>
<dbReference type="GO" id="GO:0005789">
    <property type="term" value="C:endoplasmic reticulum membrane"/>
    <property type="evidence" value="ECO:0007669"/>
    <property type="project" value="TreeGrafter"/>
</dbReference>
<reference evidence="11" key="3">
    <citation type="submission" date="2025-09" db="UniProtKB">
        <authorList>
            <consortium name="Ensembl"/>
        </authorList>
    </citation>
    <scope>IDENTIFICATION</scope>
    <source>
        <strain evidence="11">2N</strain>
    </source>
</reference>
<dbReference type="Bgee" id="ENSCPOG00000033096">
    <property type="expression patterns" value="Expressed in testis"/>
</dbReference>
<evidence type="ECO:0000256" key="3">
    <source>
        <dbReference type="ARBA" id="ARBA00020495"/>
    </source>
</evidence>
<proteinExistence type="inferred from homology"/>
<feature type="region of interest" description="Disordered" evidence="10">
    <location>
        <begin position="75"/>
        <end position="119"/>
    </location>
</feature>
<evidence type="ECO:0000256" key="6">
    <source>
        <dbReference type="ARBA" id="ARBA00022989"/>
    </source>
</evidence>
<dbReference type="VEuPathDB" id="HostDB:ENSCPOG00000033096"/>
<organism evidence="11 12">
    <name type="scientific">Cavia porcellus</name>
    <name type="common">Guinea pig</name>
    <dbReference type="NCBI Taxonomy" id="10141"/>
    <lineage>
        <taxon>Eukaryota</taxon>
        <taxon>Metazoa</taxon>
        <taxon>Chordata</taxon>
        <taxon>Craniata</taxon>
        <taxon>Vertebrata</taxon>
        <taxon>Euteleostomi</taxon>
        <taxon>Mammalia</taxon>
        <taxon>Eutheria</taxon>
        <taxon>Euarchontoglires</taxon>
        <taxon>Glires</taxon>
        <taxon>Rodentia</taxon>
        <taxon>Hystricomorpha</taxon>
        <taxon>Caviidae</taxon>
        <taxon>Cavia</taxon>
    </lineage>
</organism>
<evidence type="ECO:0000313" key="11">
    <source>
        <dbReference type="Ensembl" id="ENSCPOP00000027720.1"/>
    </source>
</evidence>
<dbReference type="InParanoid" id="A0A286XQE6"/>
<comment type="similarity">
    <text evidence="2">Belongs to the selenoprotein K family.</text>
</comment>
<dbReference type="AlphaFoldDB" id="A0A286XQE6"/>
<comment type="subunit">
    <text evidence="9">Interacts with DERL1, DERL2, DERL3 and SELENOS. The SELENOK-SELENOS complex interacts with VCP. Interacts with ZDHHC6.</text>
</comment>
<evidence type="ECO:0000256" key="9">
    <source>
        <dbReference type="ARBA" id="ARBA00046751"/>
    </source>
</evidence>
<comment type="subcellular location">
    <subcellularLocation>
        <location evidence="1">Membrane</location>
        <topology evidence="1">Single-pass membrane protein</topology>
    </subcellularLocation>
</comment>
<evidence type="ECO:0000256" key="7">
    <source>
        <dbReference type="ARBA" id="ARBA00023136"/>
    </source>
</evidence>
<keyword evidence="12" id="KW-1185">Reference proteome</keyword>
<reference evidence="11" key="2">
    <citation type="submission" date="2025-08" db="UniProtKB">
        <authorList>
            <consortium name="Ensembl"/>
        </authorList>
    </citation>
    <scope>IDENTIFICATION</scope>
    <source>
        <strain evidence="11">2N</strain>
    </source>
</reference>
<evidence type="ECO:0000256" key="1">
    <source>
        <dbReference type="ARBA" id="ARBA00004167"/>
    </source>
</evidence>
<dbReference type="Pfam" id="PF10961">
    <property type="entry name" value="SelK_SelG"/>
    <property type="match status" value="1"/>
</dbReference>
<sequence length="119" mass="13632">MPCVCKSFLLENESRETSRSSGARREGRWEHLLNGQVLDNRSPSLWRLSLLTDFFWRIAEFVVLFFKTLLQKDMKKGRDYRNSSDSRYDDGRGPTGNPPRRMGRISHLHGPSPPPVAGG</sequence>
<dbReference type="GO" id="GO:0005794">
    <property type="term" value="C:Golgi apparatus"/>
    <property type="evidence" value="ECO:0007669"/>
    <property type="project" value="TreeGrafter"/>
</dbReference>
<accession>A0A286XQE6</accession>
<protein>
    <recommendedName>
        <fullName evidence="3">Selenoprotein K</fullName>
    </recommendedName>
</protein>
<dbReference type="STRING" id="10141.ENSCPOP00000027720"/>
<evidence type="ECO:0000256" key="8">
    <source>
        <dbReference type="ARBA" id="ARBA00045265"/>
    </source>
</evidence>
<reference evidence="12" key="1">
    <citation type="journal article" date="2011" name="Nature">
        <title>A high-resolution map of human evolutionary constraint using 29 mammals.</title>
        <authorList>
            <person name="Lindblad-Toh K."/>
            <person name="Garber M."/>
            <person name="Zuk O."/>
            <person name="Lin M.F."/>
            <person name="Parker B.J."/>
            <person name="Washietl S."/>
            <person name="Kheradpour P."/>
            <person name="Ernst J."/>
            <person name="Jordan G."/>
            <person name="Mauceli E."/>
            <person name="Ward L.D."/>
            <person name="Lowe C.B."/>
            <person name="Holloway A.K."/>
            <person name="Clamp M."/>
            <person name="Gnerre S."/>
            <person name="Alfoldi J."/>
            <person name="Beal K."/>
            <person name="Chang J."/>
            <person name="Clawson H."/>
            <person name="Cuff J."/>
            <person name="Di Palma F."/>
            <person name="Fitzgerald S."/>
            <person name="Flicek P."/>
            <person name="Guttman M."/>
            <person name="Hubisz M.J."/>
            <person name="Jaffe D.B."/>
            <person name="Jungreis I."/>
            <person name="Kent W.J."/>
            <person name="Kostka D."/>
            <person name="Lara M."/>
            <person name="Martins A.L."/>
            <person name="Massingham T."/>
            <person name="Moltke I."/>
            <person name="Raney B.J."/>
            <person name="Rasmussen M.D."/>
            <person name="Robinson J."/>
            <person name="Stark A."/>
            <person name="Vilella A.J."/>
            <person name="Wen J."/>
            <person name="Xie X."/>
            <person name="Zody M.C."/>
            <person name="Baldwin J."/>
            <person name="Bloom T."/>
            <person name="Chin C.W."/>
            <person name="Heiman D."/>
            <person name="Nicol R."/>
            <person name="Nusbaum C."/>
            <person name="Young S."/>
            <person name="Wilkinson J."/>
            <person name="Worley K.C."/>
            <person name="Kovar C.L."/>
            <person name="Muzny D.M."/>
            <person name="Gibbs R.A."/>
            <person name="Cree A."/>
            <person name="Dihn H.H."/>
            <person name="Fowler G."/>
            <person name="Jhangiani S."/>
            <person name="Joshi V."/>
            <person name="Lee S."/>
            <person name="Lewis L.R."/>
            <person name="Nazareth L.V."/>
            <person name="Okwuonu G."/>
            <person name="Santibanez J."/>
            <person name="Warren W.C."/>
            <person name="Mardis E.R."/>
            <person name="Weinstock G.M."/>
            <person name="Wilson R.K."/>
            <person name="Delehaunty K."/>
            <person name="Dooling D."/>
            <person name="Fronik C."/>
            <person name="Fulton L."/>
            <person name="Fulton B."/>
            <person name="Graves T."/>
            <person name="Minx P."/>
            <person name="Sodergren E."/>
            <person name="Birney E."/>
            <person name="Margulies E.H."/>
            <person name="Herrero J."/>
            <person name="Green E.D."/>
            <person name="Haussler D."/>
            <person name="Siepel A."/>
            <person name="Goldman N."/>
            <person name="Pollard K.S."/>
            <person name="Pedersen J.S."/>
            <person name="Lander E.S."/>
            <person name="Kellis M."/>
        </authorList>
    </citation>
    <scope>NUCLEOTIDE SEQUENCE [LARGE SCALE GENOMIC DNA]</scope>
    <source>
        <strain evidence="12">2N</strain>
    </source>
</reference>
<evidence type="ECO:0000256" key="10">
    <source>
        <dbReference type="SAM" id="MobiDB-lite"/>
    </source>
</evidence>
<dbReference type="Proteomes" id="UP000005447">
    <property type="component" value="Unassembled WGS sequence"/>
</dbReference>
<dbReference type="Ensembl" id="ENSCPOT00000034081.1">
    <property type="protein sequence ID" value="ENSCPOP00000027720.1"/>
    <property type="gene ID" value="ENSCPOG00000033096.1"/>
</dbReference>
<keyword evidence="5" id="KW-0712">Selenocysteine</keyword>
<keyword evidence="6" id="KW-1133">Transmembrane helix</keyword>
<feature type="compositionally biased region" description="Basic and acidic residues" evidence="10">
    <location>
        <begin position="75"/>
        <end position="92"/>
    </location>
</feature>
<dbReference type="GO" id="GO:0032469">
    <property type="term" value="P:endoplasmic reticulum calcium ion homeostasis"/>
    <property type="evidence" value="ECO:0007669"/>
    <property type="project" value="TreeGrafter"/>
</dbReference>